<comment type="similarity">
    <text evidence="2">Belongs to the tellurite-resistance/dicarboxylate transporter (TDT) family.</text>
</comment>
<keyword evidence="3" id="KW-0813">Transport</keyword>
<organism evidence="9 10">
    <name type="scientific">Multifurca ochricompacta</name>
    <dbReference type="NCBI Taxonomy" id="376703"/>
    <lineage>
        <taxon>Eukaryota</taxon>
        <taxon>Fungi</taxon>
        <taxon>Dikarya</taxon>
        <taxon>Basidiomycota</taxon>
        <taxon>Agaricomycotina</taxon>
        <taxon>Agaricomycetes</taxon>
        <taxon>Russulales</taxon>
        <taxon>Russulaceae</taxon>
        <taxon>Multifurca</taxon>
    </lineage>
</organism>
<protein>
    <submittedName>
        <fullName evidence="9">Voltage-dependent anion channel</fullName>
    </submittedName>
</protein>
<dbReference type="Gene3D" id="1.50.10.150">
    <property type="entry name" value="Voltage-dependent anion channel"/>
    <property type="match status" value="1"/>
</dbReference>
<keyword evidence="4" id="KW-1003">Cell membrane</keyword>
<keyword evidence="6 8" id="KW-1133">Transmembrane helix</keyword>
<feature type="transmembrane region" description="Helical" evidence="8">
    <location>
        <begin position="193"/>
        <end position="216"/>
    </location>
</feature>
<dbReference type="AlphaFoldDB" id="A0AAD4M9U9"/>
<proteinExistence type="inferred from homology"/>
<evidence type="ECO:0000256" key="5">
    <source>
        <dbReference type="ARBA" id="ARBA00022692"/>
    </source>
</evidence>
<comment type="caution">
    <text evidence="9">The sequence shown here is derived from an EMBL/GenBank/DDBJ whole genome shotgun (WGS) entry which is preliminary data.</text>
</comment>
<evidence type="ECO:0000256" key="8">
    <source>
        <dbReference type="SAM" id="Phobius"/>
    </source>
</evidence>
<dbReference type="InterPro" id="IPR038665">
    <property type="entry name" value="Voltage-dep_anion_channel_sf"/>
</dbReference>
<dbReference type="PANTHER" id="PTHR31686">
    <property type="match status" value="1"/>
</dbReference>
<feature type="transmembrane region" description="Helical" evidence="8">
    <location>
        <begin position="124"/>
        <end position="146"/>
    </location>
</feature>
<dbReference type="Proteomes" id="UP001203297">
    <property type="component" value="Unassembled WGS sequence"/>
</dbReference>
<feature type="transmembrane region" description="Helical" evidence="8">
    <location>
        <begin position="43"/>
        <end position="67"/>
    </location>
</feature>
<dbReference type="InterPro" id="IPR051629">
    <property type="entry name" value="Sulfite_efflux_TDT"/>
</dbReference>
<evidence type="ECO:0000256" key="6">
    <source>
        <dbReference type="ARBA" id="ARBA00022989"/>
    </source>
</evidence>
<feature type="transmembrane region" description="Helical" evidence="8">
    <location>
        <begin position="311"/>
        <end position="330"/>
    </location>
</feature>
<reference evidence="9" key="1">
    <citation type="journal article" date="2022" name="New Phytol.">
        <title>Evolutionary transition to the ectomycorrhizal habit in the genomes of a hyperdiverse lineage of mushroom-forming fungi.</title>
        <authorList>
            <person name="Looney B."/>
            <person name="Miyauchi S."/>
            <person name="Morin E."/>
            <person name="Drula E."/>
            <person name="Courty P.E."/>
            <person name="Kohler A."/>
            <person name="Kuo A."/>
            <person name="LaButti K."/>
            <person name="Pangilinan J."/>
            <person name="Lipzen A."/>
            <person name="Riley R."/>
            <person name="Andreopoulos W."/>
            <person name="He G."/>
            <person name="Johnson J."/>
            <person name="Nolan M."/>
            <person name="Tritt A."/>
            <person name="Barry K.W."/>
            <person name="Grigoriev I.V."/>
            <person name="Nagy L.G."/>
            <person name="Hibbett D."/>
            <person name="Henrissat B."/>
            <person name="Matheny P.B."/>
            <person name="Labbe J."/>
            <person name="Martin F.M."/>
        </authorList>
    </citation>
    <scope>NUCLEOTIDE SEQUENCE</scope>
    <source>
        <strain evidence="9">BPL690</strain>
    </source>
</reference>
<feature type="transmembrane region" description="Helical" evidence="8">
    <location>
        <begin position="88"/>
        <end position="112"/>
    </location>
</feature>
<evidence type="ECO:0000256" key="2">
    <source>
        <dbReference type="ARBA" id="ARBA00008566"/>
    </source>
</evidence>
<evidence type="ECO:0000313" key="10">
    <source>
        <dbReference type="Proteomes" id="UP001203297"/>
    </source>
</evidence>
<evidence type="ECO:0000256" key="4">
    <source>
        <dbReference type="ARBA" id="ARBA00022475"/>
    </source>
</evidence>
<dbReference type="PANTHER" id="PTHR31686:SF3">
    <property type="entry name" value="ACID TRANSPORT PROTEIN, PUTATIVE (AFU_ORTHOLOGUE AFUA_4G09410)-RELATED"/>
    <property type="match status" value="1"/>
</dbReference>
<accession>A0AAD4M9U9</accession>
<gene>
    <name evidence="9" type="ORF">B0F90DRAFT_1700140</name>
</gene>
<feature type="transmembrane region" description="Helical" evidence="8">
    <location>
        <begin position="342"/>
        <end position="363"/>
    </location>
</feature>
<evidence type="ECO:0000256" key="7">
    <source>
        <dbReference type="ARBA" id="ARBA00023136"/>
    </source>
</evidence>
<dbReference type="InterPro" id="IPR004695">
    <property type="entry name" value="SLAC1/Mae1/Ssu1/TehA"/>
</dbReference>
<evidence type="ECO:0000256" key="3">
    <source>
        <dbReference type="ARBA" id="ARBA00022448"/>
    </source>
</evidence>
<dbReference type="GO" id="GO:0000319">
    <property type="term" value="F:sulfite transmembrane transporter activity"/>
    <property type="evidence" value="ECO:0007669"/>
    <property type="project" value="TreeGrafter"/>
</dbReference>
<feature type="transmembrane region" description="Helical" evidence="8">
    <location>
        <begin position="228"/>
        <end position="250"/>
    </location>
</feature>
<dbReference type="Pfam" id="PF03595">
    <property type="entry name" value="SLAC1"/>
    <property type="match status" value="1"/>
</dbReference>
<comment type="subcellular location">
    <subcellularLocation>
        <location evidence="1">Cell membrane</location>
        <topology evidence="1">Multi-pass membrane protein</topology>
    </subcellularLocation>
</comment>
<evidence type="ECO:0000313" key="9">
    <source>
        <dbReference type="EMBL" id="KAI0305693.1"/>
    </source>
</evidence>
<keyword evidence="10" id="KW-1185">Reference proteome</keyword>
<name>A0AAD4M9U9_9AGAM</name>
<dbReference type="CDD" id="cd09318">
    <property type="entry name" value="TDT_SSU1"/>
    <property type="match status" value="1"/>
</dbReference>
<feature type="transmembrane region" description="Helical" evidence="8">
    <location>
        <begin position="158"/>
        <end position="181"/>
    </location>
</feature>
<sequence>MYTKKGVADCIRHFAPAWFAVNMGTGAVSILFAAFPYGNETDALNAISAAFFVLNLILFFIFTTISIMRYTLFPDVWSIMIRHPVQGLYLGTFPMGAATLIGVGTTVLYGQYGFGGRAFLYTLWGLWWVDVGISVLCCWGVIYIMITEQHHSLHQMTSVWLLPVVTLIVASSAGGELAQALHSYSVTSALTTVAFSISMVSVGLVLAFMILTIYLYRLILHGFPPGASIFSSFIPLGPMGQAGFSVLLIGQSLKSFLPVSGSRSSFLGSAQAGENVFALCVCISFFLWALATMWLGYALLGIQRVLRRKRIPFKLSFWGMTFPNGVYANLTINLYRVLDVPFFRVWGAVYSVFTILLWTAVFCRTISLVRHGKIFEAPCLEVEEISEADNEINSSYP</sequence>
<feature type="transmembrane region" description="Helical" evidence="8">
    <location>
        <begin position="276"/>
        <end position="299"/>
    </location>
</feature>
<dbReference type="GO" id="GO:0005886">
    <property type="term" value="C:plasma membrane"/>
    <property type="evidence" value="ECO:0007669"/>
    <property type="project" value="UniProtKB-SubCell"/>
</dbReference>
<keyword evidence="7 8" id="KW-0472">Membrane</keyword>
<feature type="transmembrane region" description="Helical" evidence="8">
    <location>
        <begin position="14"/>
        <end position="37"/>
    </location>
</feature>
<keyword evidence="5 8" id="KW-0812">Transmembrane</keyword>
<evidence type="ECO:0000256" key="1">
    <source>
        <dbReference type="ARBA" id="ARBA00004651"/>
    </source>
</evidence>
<dbReference type="EMBL" id="WTXG01000005">
    <property type="protein sequence ID" value="KAI0305693.1"/>
    <property type="molecule type" value="Genomic_DNA"/>
</dbReference>